<sequence>MKFPPHDSNQIVLKDGLEKTTWKNGDRAKSASDAIHYYGHQRGTHEDIETLSVDLISDVLHLLHSKGVDVDKVLRASKTHFETEVAK</sequence>
<dbReference type="RefSeq" id="WP_386820535.1">
    <property type="nucleotide sequence ID" value="NZ_JBHUIT010000024.1"/>
</dbReference>
<protein>
    <submittedName>
        <fullName evidence="1">Uncharacterized protein</fullName>
    </submittedName>
</protein>
<dbReference type="Proteomes" id="UP001597375">
    <property type="component" value="Unassembled WGS sequence"/>
</dbReference>
<proteinExistence type="predicted"/>
<evidence type="ECO:0000313" key="2">
    <source>
        <dbReference type="Proteomes" id="UP001597375"/>
    </source>
</evidence>
<evidence type="ECO:0000313" key="1">
    <source>
        <dbReference type="EMBL" id="MFD2257248.1"/>
    </source>
</evidence>
<comment type="caution">
    <text evidence="1">The sequence shown here is derived from an EMBL/GenBank/DDBJ whole genome shotgun (WGS) entry which is preliminary data.</text>
</comment>
<name>A0ABW5D852_9BACT</name>
<accession>A0ABW5D852</accession>
<gene>
    <name evidence="1" type="ORF">ACFSSA_11230</name>
</gene>
<reference evidence="2" key="1">
    <citation type="journal article" date="2019" name="Int. J. Syst. Evol. Microbiol.">
        <title>The Global Catalogue of Microorganisms (GCM) 10K type strain sequencing project: providing services to taxonomists for standard genome sequencing and annotation.</title>
        <authorList>
            <consortium name="The Broad Institute Genomics Platform"/>
            <consortium name="The Broad Institute Genome Sequencing Center for Infectious Disease"/>
            <person name="Wu L."/>
            <person name="Ma J."/>
        </authorList>
    </citation>
    <scope>NUCLEOTIDE SEQUENCE [LARGE SCALE GENOMIC DNA]</scope>
    <source>
        <strain evidence="2">CGMCC 4.7106</strain>
    </source>
</reference>
<keyword evidence="2" id="KW-1185">Reference proteome</keyword>
<organism evidence="1 2">
    <name type="scientific">Luteolibacter algae</name>
    <dbReference type="NCBI Taxonomy" id="454151"/>
    <lineage>
        <taxon>Bacteria</taxon>
        <taxon>Pseudomonadati</taxon>
        <taxon>Verrucomicrobiota</taxon>
        <taxon>Verrucomicrobiia</taxon>
        <taxon>Verrucomicrobiales</taxon>
        <taxon>Verrucomicrobiaceae</taxon>
        <taxon>Luteolibacter</taxon>
    </lineage>
</organism>
<dbReference type="EMBL" id="JBHUIT010000024">
    <property type="protein sequence ID" value="MFD2257248.1"/>
    <property type="molecule type" value="Genomic_DNA"/>
</dbReference>